<keyword evidence="1" id="KW-0678">Repressor</keyword>
<evidence type="ECO:0000256" key="1">
    <source>
        <dbReference type="ARBA" id="ARBA00022491"/>
    </source>
</evidence>
<organism evidence="5 6">
    <name type="scientific">Pallidibacillus pasinlerensis</name>
    <dbReference type="NCBI Taxonomy" id="2703818"/>
    <lineage>
        <taxon>Bacteria</taxon>
        <taxon>Bacillati</taxon>
        <taxon>Bacillota</taxon>
        <taxon>Bacilli</taxon>
        <taxon>Bacillales</taxon>
        <taxon>Bacillaceae</taxon>
        <taxon>Pallidibacillus</taxon>
    </lineage>
</organism>
<proteinExistence type="predicted"/>
<dbReference type="InterPro" id="IPR050624">
    <property type="entry name" value="HTH-type_Tx_Regulator"/>
</dbReference>
<keyword evidence="2 3" id="KW-0238">DNA-binding</keyword>
<keyword evidence="6" id="KW-1185">Reference proteome</keyword>
<feature type="domain" description="HTH tetR-type" evidence="4">
    <location>
        <begin position="11"/>
        <end position="71"/>
    </location>
</feature>
<evidence type="ECO:0000259" key="4">
    <source>
        <dbReference type="PROSITE" id="PS50977"/>
    </source>
</evidence>
<feature type="DNA-binding region" description="H-T-H motif" evidence="3">
    <location>
        <begin position="34"/>
        <end position="53"/>
    </location>
</feature>
<name>A0ABX0A8U7_9BACI</name>
<evidence type="ECO:0000256" key="2">
    <source>
        <dbReference type="ARBA" id="ARBA00023125"/>
    </source>
</evidence>
<protein>
    <submittedName>
        <fullName evidence="5">TetR/AcrR family transcriptional regulator</fullName>
    </submittedName>
</protein>
<dbReference type="InterPro" id="IPR009057">
    <property type="entry name" value="Homeodomain-like_sf"/>
</dbReference>
<gene>
    <name evidence="5" type="ORF">GW534_14785</name>
</gene>
<accession>A0ABX0A8U7</accession>
<evidence type="ECO:0000313" key="6">
    <source>
        <dbReference type="Proteomes" id="UP000743899"/>
    </source>
</evidence>
<evidence type="ECO:0000256" key="3">
    <source>
        <dbReference type="PROSITE-ProRule" id="PRU00335"/>
    </source>
</evidence>
<dbReference type="Pfam" id="PF00440">
    <property type="entry name" value="TetR_N"/>
    <property type="match status" value="1"/>
</dbReference>
<dbReference type="Proteomes" id="UP000743899">
    <property type="component" value="Unassembled WGS sequence"/>
</dbReference>
<dbReference type="PROSITE" id="PS50977">
    <property type="entry name" value="HTH_TETR_2"/>
    <property type="match status" value="1"/>
</dbReference>
<evidence type="ECO:0000313" key="5">
    <source>
        <dbReference type="EMBL" id="NCU18939.1"/>
    </source>
</evidence>
<dbReference type="PANTHER" id="PTHR43479:SF11">
    <property type="entry name" value="ACREF_ENVCD OPERON REPRESSOR-RELATED"/>
    <property type="match status" value="1"/>
</dbReference>
<dbReference type="Gene3D" id="1.10.357.10">
    <property type="entry name" value="Tetracycline Repressor, domain 2"/>
    <property type="match status" value="1"/>
</dbReference>
<dbReference type="SUPFAM" id="SSF46689">
    <property type="entry name" value="Homeodomain-like"/>
    <property type="match status" value="1"/>
</dbReference>
<dbReference type="PANTHER" id="PTHR43479">
    <property type="entry name" value="ACREF/ENVCD OPERON REPRESSOR-RELATED"/>
    <property type="match status" value="1"/>
</dbReference>
<sequence>MPKQTFFNLSEEKRQSLIAAAEKEFSRVPLVKASVSNIIKMAGIPRGSFYQYFENIEDLYHYLVDLETQKRKKLFINYLKKHNGDIISAATELYKNFLEEMPDENELNFFKFAMLNVTHRVETSLTNFLVDQMDRKQYDEIISLVDKDLLNITNDDEIFHCINIVTSVALRNFIEKFTKELSDEEAIKNFTVDMNLLKHGLYKSEGEHV</sequence>
<dbReference type="Pfam" id="PF17924">
    <property type="entry name" value="TetR_C_19"/>
    <property type="match status" value="1"/>
</dbReference>
<dbReference type="InterPro" id="IPR001647">
    <property type="entry name" value="HTH_TetR"/>
</dbReference>
<dbReference type="EMBL" id="JAACYS010000095">
    <property type="protein sequence ID" value="NCU18939.1"/>
    <property type="molecule type" value="Genomic_DNA"/>
</dbReference>
<comment type="caution">
    <text evidence="5">The sequence shown here is derived from an EMBL/GenBank/DDBJ whole genome shotgun (WGS) entry which is preliminary data.</text>
</comment>
<dbReference type="RefSeq" id="WP_161921767.1">
    <property type="nucleotide sequence ID" value="NZ_JAACYS010000095.1"/>
</dbReference>
<reference evidence="5 6" key="1">
    <citation type="submission" date="2020-01" db="EMBL/GenBank/DDBJ databases">
        <title>A novel Bacillus sp. from Pasinler.</title>
        <authorList>
            <person name="Adiguzel A."/>
            <person name="Ay H."/>
            <person name="Baltaci M.O."/>
        </authorList>
    </citation>
    <scope>NUCLEOTIDE SEQUENCE [LARGE SCALE GENOMIC DNA]</scope>
    <source>
        <strain evidence="5 6">P1</strain>
    </source>
</reference>